<dbReference type="Proteomes" id="UP000821865">
    <property type="component" value="Chromosome 4"/>
</dbReference>
<gene>
    <name evidence="1" type="ORF">HPB49_000405</name>
</gene>
<accession>A0ACB8CTZ7</accession>
<sequence length="125" mass="13886">MNVAKQRKKAPCANSAKFQQTLKTPDVTRLGRVRKAPSVRYVETARMPTAQGYLEGQPVTVLRDSGCDTVIVKRAPCSSRETYWENADCYLLDSSAQHLPEAEVDIDCPFYKGTVLVICMETATV</sequence>
<name>A0ACB8CTZ7_DERSI</name>
<evidence type="ECO:0000313" key="1">
    <source>
        <dbReference type="EMBL" id="KAH7952677.1"/>
    </source>
</evidence>
<comment type="caution">
    <text evidence="1">The sequence shown here is derived from an EMBL/GenBank/DDBJ whole genome shotgun (WGS) entry which is preliminary data.</text>
</comment>
<evidence type="ECO:0000313" key="2">
    <source>
        <dbReference type="Proteomes" id="UP000821865"/>
    </source>
</evidence>
<protein>
    <submittedName>
        <fullName evidence="1">Uncharacterized protein</fullName>
    </submittedName>
</protein>
<keyword evidence="2" id="KW-1185">Reference proteome</keyword>
<organism evidence="1 2">
    <name type="scientific">Dermacentor silvarum</name>
    <name type="common">Tick</name>
    <dbReference type="NCBI Taxonomy" id="543639"/>
    <lineage>
        <taxon>Eukaryota</taxon>
        <taxon>Metazoa</taxon>
        <taxon>Ecdysozoa</taxon>
        <taxon>Arthropoda</taxon>
        <taxon>Chelicerata</taxon>
        <taxon>Arachnida</taxon>
        <taxon>Acari</taxon>
        <taxon>Parasitiformes</taxon>
        <taxon>Ixodida</taxon>
        <taxon>Ixodoidea</taxon>
        <taxon>Ixodidae</taxon>
        <taxon>Rhipicephalinae</taxon>
        <taxon>Dermacentor</taxon>
    </lineage>
</organism>
<reference evidence="1" key="1">
    <citation type="submission" date="2020-05" db="EMBL/GenBank/DDBJ databases">
        <title>Large-scale comparative analyses of tick genomes elucidate their genetic diversity and vector capacities.</title>
        <authorList>
            <person name="Jia N."/>
            <person name="Wang J."/>
            <person name="Shi W."/>
            <person name="Du L."/>
            <person name="Sun Y."/>
            <person name="Zhan W."/>
            <person name="Jiang J."/>
            <person name="Wang Q."/>
            <person name="Zhang B."/>
            <person name="Ji P."/>
            <person name="Sakyi L.B."/>
            <person name="Cui X."/>
            <person name="Yuan T."/>
            <person name="Jiang B."/>
            <person name="Yang W."/>
            <person name="Lam T.T.-Y."/>
            <person name="Chang Q."/>
            <person name="Ding S."/>
            <person name="Wang X."/>
            <person name="Zhu J."/>
            <person name="Ruan X."/>
            <person name="Zhao L."/>
            <person name="Wei J."/>
            <person name="Que T."/>
            <person name="Du C."/>
            <person name="Cheng J."/>
            <person name="Dai P."/>
            <person name="Han X."/>
            <person name="Huang E."/>
            <person name="Gao Y."/>
            <person name="Liu J."/>
            <person name="Shao H."/>
            <person name="Ye R."/>
            <person name="Li L."/>
            <person name="Wei W."/>
            <person name="Wang X."/>
            <person name="Wang C."/>
            <person name="Yang T."/>
            <person name="Huo Q."/>
            <person name="Li W."/>
            <person name="Guo W."/>
            <person name="Chen H."/>
            <person name="Zhou L."/>
            <person name="Ni X."/>
            <person name="Tian J."/>
            <person name="Zhou Y."/>
            <person name="Sheng Y."/>
            <person name="Liu T."/>
            <person name="Pan Y."/>
            <person name="Xia L."/>
            <person name="Li J."/>
            <person name="Zhao F."/>
            <person name="Cao W."/>
        </authorList>
    </citation>
    <scope>NUCLEOTIDE SEQUENCE</scope>
    <source>
        <strain evidence="1">Dsil-2018</strain>
    </source>
</reference>
<dbReference type="EMBL" id="CM023473">
    <property type="protein sequence ID" value="KAH7952677.1"/>
    <property type="molecule type" value="Genomic_DNA"/>
</dbReference>
<proteinExistence type="predicted"/>